<evidence type="ECO:0000259" key="9">
    <source>
        <dbReference type="Pfam" id="PF12804"/>
    </source>
</evidence>
<dbReference type="InterPro" id="IPR029044">
    <property type="entry name" value="Nucleotide-diphossugar_trans"/>
</dbReference>
<accession>A0A553GZD0</accession>
<dbReference type="HAMAP" id="MF_00316">
    <property type="entry name" value="MobA"/>
    <property type="match status" value="1"/>
</dbReference>
<dbReference type="AlphaFoldDB" id="A0A553GZD0"/>
<evidence type="ECO:0000256" key="6">
    <source>
        <dbReference type="ARBA" id="ARBA00023134"/>
    </source>
</evidence>
<keyword evidence="11" id="KW-1185">Reference proteome</keyword>
<comment type="cofactor">
    <cofactor evidence="8">
        <name>Mg(2+)</name>
        <dbReference type="ChEBI" id="CHEBI:18420"/>
    </cofactor>
</comment>
<comment type="subcellular location">
    <subcellularLocation>
        <location evidence="8">Cytoplasm</location>
    </subcellularLocation>
</comment>
<dbReference type="OrthoDB" id="9788394at2"/>
<keyword evidence="3 8" id="KW-0479">Metal-binding</keyword>
<dbReference type="InterPro" id="IPR025877">
    <property type="entry name" value="MobA-like_NTP_Trfase"/>
</dbReference>
<dbReference type="PANTHER" id="PTHR19136">
    <property type="entry name" value="MOLYBDENUM COFACTOR GUANYLYLTRANSFERASE"/>
    <property type="match status" value="1"/>
</dbReference>
<keyword evidence="1 8" id="KW-0963">Cytoplasm</keyword>
<keyword evidence="7 8" id="KW-0501">Molybdenum cofactor biosynthesis</keyword>
<proteinExistence type="inferred from homology"/>
<comment type="function">
    <text evidence="8">Transfers a GMP moiety from GTP to Mo-molybdopterin (Mo-MPT) cofactor (Moco or molybdenum cofactor) to form Mo-molybdopterin guanine dinucleotide (Mo-MGD) cofactor.</text>
</comment>
<comment type="catalytic activity">
    <reaction evidence="8">
        <text>Mo-molybdopterin + GTP + H(+) = Mo-molybdopterin guanine dinucleotide + diphosphate</text>
        <dbReference type="Rhea" id="RHEA:34243"/>
        <dbReference type="ChEBI" id="CHEBI:15378"/>
        <dbReference type="ChEBI" id="CHEBI:33019"/>
        <dbReference type="ChEBI" id="CHEBI:37565"/>
        <dbReference type="ChEBI" id="CHEBI:71302"/>
        <dbReference type="ChEBI" id="CHEBI:71310"/>
        <dbReference type="EC" id="2.7.7.77"/>
    </reaction>
</comment>
<evidence type="ECO:0000256" key="5">
    <source>
        <dbReference type="ARBA" id="ARBA00022842"/>
    </source>
</evidence>
<reference evidence="10 11" key="1">
    <citation type="submission" date="2019-07" db="EMBL/GenBank/DDBJ databases">
        <title>Pseudomonas mangiferae sp. nov., isolated from bark of mango tree in Thailand.</title>
        <authorList>
            <person name="Srisuk N."/>
            <person name="Anurat P."/>
        </authorList>
    </citation>
    <scope>NUCLEOTIDE SEQUENCE [LARGE SCALE GENOMIC DNA]</scope>
    <source>
        <strain evidence="10 11">DMKU_BBB3-04</strain>
    </source>
</reference>
<evidence type="ECO:0000313" key="10">
    <source>
        <dbReference type="EMBL" id="TRX74843.1"/>
    </source>
</evidence>
<feature type="binding site" evidence="8">
    <location>
        <position position="106"/>
    </location>
    <ligand>
        <name>Mg(2+)</name>
        <dbReference type="ChEBI" id="CHEBI:18420"/>
    </ligand>
</feature>
<keyword evidence="5 8" id="KW-0460">Magnesium</keyword>
<feature type="binding site" evidence="8">
    <location>
        <position position="75"/>
    </location>
    <ligand>
        <name>GTP</name>
        <dbReference type="ChEBI" id="CHEBI:37565"/>
    </ligand>
</feature>
<evidence type="ECO:0000256" key="8">
    <source>
        <dbReference type="HAMAP-Rule" id="MF_00316"/>
    </source>
</evidence>
<evidence type="ECO:0000313" key="11">
    <source>
        <dbReference type="Proteomes" id="UP000315235"/>
    </source>
</evidence>
<keyword evidence="10" id="KW-0548">Nucleotidyltransferase</keyword>
<dbReference type="Proteomes" id="UP000315235">
    <property type="component" value="Unassembled WGS sequence"/>
</dbReference>
<comment type="caution">
    <text evidence="8">Lacks conserved residue(s) required for the propagation of feature annotation.</text>
</comment>
<keyword evidence="4 8" id="KW-0547">Nucleotide-binding</keyword>
<dbReference type="GO" id="GO:0005525">
    <property type="term" value="F:GTP binding"/>
    <property type="evidence" value="ECO:0007669"/>
    <property type="project" value="UniProtKB-UniRule"/>
</dbReference>
<dbReference type="EMBL" id="VJOY01000006">
    <property type="protein sequence ID" value="TRX74843.1"/>
    <property type="molecule type" value="Genomic_DNA"/>
</dbReference>
<dbReference type="NCBIfam" id="TIGR02665">
    <property type="entry name" value="molyb_mobA"/>
    <property type="match status" value="1"/>
</dbReference>
<comment type="similarity">
    <text evidence="8">Belongs to the MobA family.</text>
</comment>
<dbReference type="GO" id="GO:0061603">
    <property type="term" value="F:molybdenum cofactor guanylyltransferase activity"/>
    <property type="evidence" value="ECO:0007669"/>
    <property type="project" value="UniProtKB-EC"/>
</dbReference>
<gene>
    <name evidence="8 10" type="primary">mobA</name>
    <name evidence="10" type="ORF">FM069_09950</name>
</gene>
<dbReference type="GO" id="GO:0005737">
    <property type="term" value="C:cytoplasm"/>
    <property type="evidence" value="ECO:0007669"/>
    <property type="project" value="UniProtKB-SubCell"/>
</dbReference>
<dbReference type="RefSeq" id="WP_143488145.1">
    <property type="nucleotide sequence ID" value="NZ_VJOY01000006.1"/>
</dbReference>
<organism evidence="10 11">
    <name type="scientific">Pseudomonas mangiferae</name>
    <dbReference type="NCBI Taxonomy" id="2593654"/>
    <lineage>
        <taxon>Bacteria</taxon>
        <taxon>Pseudomonadati</taxon>
        <taxon>Pseudomonadota</taxon>
        <taxon>Gammaproteobacteria</taxon>
        <taxon>Pseudomonadales</taxon>
        <taxon>Pseudomonadaceae</taxon>
        <taxon>Pseudomonas</taxon>
    </lineage>
</organism>
<dbReference type="EC" id="2.7.7.77" evidence="8"/>
<feature type="binding site" evidence="8">
    <location>
        <begin position="16"/>
        <end position="18"/>
    </location>
    <ligand>
        <name>GTP</name>
        <dbReference type="ChEBI" id="CHEBI:37565"/>
    </ligand>
</feature>
<dbReference type="PANTHER" id="PTHR19136:SF81">
    <property type="entry name" value="MOLYBDENUM COFACTOR GUANYLYLTRANSFERASE"/>
    <property type="match status" value="1"/>
</dbReference>
<sequence length="219" mass="23565">MTVPPAPLPRCSVLLLAGGRGQRLGGVDKGLQGWHGRPLIAWLQRLVRPLTDDLIVSCNRNADRYAAFADRLVDDGDAAAFEGPLAGIRAGLAVARHARLLVLPCDAPRLDRALLEALLAAAGNEPSALRQGDQLEPLFCVLPTALRPELEAAWQDGERSVGRLLRRWQAATVACPDGDARLANLNTPDLLQRTPAPPELDRDASVITTRFDLSPGDSR</sequence>
<dbReference type="SUPFAM" id="SSF53448">
    <property type="entry name" value="Nucleotide-diphospho-sugar transferases"/>
    <property type="match status" value="1"/>
</dbReference>
<comment type="domain">
    <text evidence="8">The N-terminal domain determines nucleotide recognition and specific binding, while the C-terminal domain determines the specific binding to the target protein.</text>
</comment>
<evidence type="ECO:0000256" key="1">
    <source>
        <dbReference type="ARBA" id="ARBA00022490"/>
    </source>
</evidence>
<feature type="binding site" evidence="8">
    <location>
        <position position="106"/>
    </location>
    <ligand>
        <name>GTP</name>
        <dbReference type="ChEBI" id="CHEBI:37565"/>
    </ligand>
</feature>
<dbReference type="Gene3D" id="3.90.550.10">
    <property type="entry name" value="Spore Coat Polysaccharide Biosynthesis Protein SpsA, Chain A"/>
    <property type="match status" value="1"/>
</dbReference>
<feature type="binding site" evidence="8">
    <location>
        <position position="29"/>
    </location>
    <ligand>
        <name>GTP</name>
        <dbReference type="ChEBI" id="CHEBI:37565"/>
    </ligand>
</feature>
<name>A0A553GZD0_9PSED</name>
<evidence type="ECO:0000256" key="3">
    <source>
        <dbReference type="ARBA" id="ARBA00022723"/>
    </source>
</evidence>
<evidence type="ECO:0000256" key="7">
    <source>
        <dbReference type="ARBA" id="ARBA00023150"/>
    </source>
</evidence>
<dbReference type="Pfam" id="PF12804">
    <property type="entry name" value="NTP_transf_3"/>
    <property type="match status" value="1"/>
</dbReference>
<protein>
    <recommendedName>
        <fullName evidence="8">Molybdenum cofactor guanylyltransferase</fullName>
        <shortName evidence="8">MoCo guanylyltransferase</shortName>
        <ecNumber evidence="8">2.7.7.77</ecNumber>
    </recommendedName>
    <alternativeName>
        <fullName evidence="8">GTP:molybdopterin guanylyltransferase</fullName>
    </alternativeName>
    <alternativeName>
        <fullName evidence="8">Mo-MPT guanylyltransferase</fullName>
    </alternativeName>
    <alternativeName>
        <fullName evidence="8">Molybdopterin guanylyltransferase</fullName>
    </alternativeName>
    <alternativeName>
        <fullName evidence="8">Molybdopterin-guanine dinucleotide synthase</fullName>
        <shortName evidence="8">MGD synthase</shortName>
    </alternativeName>
</protein>
<feature type="domain" description="MobA-like NTP transferase" evidence="9">
    <location>
        <begin position="14"/>
        <end position="167"/>
    </location>
</feature>
<comment type="subunit">
    <text evidence="8">Monomer.</text>
</comment>
<keyword evidence="6 8" id="KW-0342">GTP-binding</keyword>
<keyword evidence="2 8" id="KW-0808">Transferase</keyword>
<comment type="caution">
    <text evidence="10">The sequence shown here is derived from an EMBL/GenBank/DDBJ whole genome shotgun (WGS) entry which is preliminary data.</text>
</comment>
<evidence type="ECO:0000256" key="2">
    <source>
        <dbReference type="ARBA" id="ARBA00022679"/>
    </source>
</evidence>
<dbReference type="InterPro" id="IPR013482">
    <property type="entry name" value="Molybde_CF_guanTrfase"/>
</dbReference>
<evidence type="ECO:0000256" key="4">
    <source>
        <dbReference type="ARBA" id="ARBA00022741"/>
    </source>
</evidence>
<dbReference type="CDD" id="cd02503">
    <property type="entry name" value="MobA"/>
    <property type="match status" value="1"/>
</dbReference>
<dbReference type="GO" id="GO:1902758">
    <property type="term" value="P:bis(molybdopterin guanine dinucleotide)molybdenum biosynthetic process"/>
    <property type="evidence" value="ECO:0007669"/>
    <property type="project" value="TreeGrafter"/>
</dbReference>
<dbReference type="GO" id="GO:0046872">
    <property type="term" value="F:metal ion binding"/>
    <property type="evidence" value="ECO:0007669"/>
    <property type="project" value="UniProtKB-KW"/>
</dbReference>